<feature type="compositionally biased region" description="Pro residues" evidence="4">
    <location>
        <begin position="87"/>
        <end position="99"/>
    </location>
</feature>
<feature type="compositionally biased region" description="Low complexity" evidence="4">
    <location>
        <begin position="100"/>
        <end position="116"/>
    </location>
</feature>
<dbReference type="SUPFAM" id="SSF74853">
    <property type="entry name" value="Lamin A/C globular tail domain"/>
    <property type="match status" value="1"/>
</dbReference>
<feature type="compositionally biased region" description="Low complexity" evidence="4">
    <location>
        <begin position="61"/>
        <end position="86"/>
    </location>
</feature>
<evidence type="ECO:0000256" key="1">
    <source>
        <dbReference type="ARBA" id="ARBA00022722"/>
    </source>
</evidence>
<dbReference type="PANTHER" id="PTHR12302:SF3">
    <property type="entry name" value="SERINE_THREONINE-PROTEIN KINASE 31"/>
    <property type="match status" value="1"/>
</dbReference>
<evidence type="ECO:0000259" key="5">
    <source>
        <dbReference type="PROSITE" id="PS50830"/>
    </source>
</evidence>
<dbReference type="SUPFAM" id="SSF50199">
    <property type="entry name" value="Staphylococcal nuclease"/>
    <property type="match status" value="1"/>
</dbReference>
<dbReference type="InterPro" id="IPR002071">
    <property type="entry name" value="Thermonucl_AS"/>
</dbReference>
<dbReference type="GO" id="GO:0004519">
    <property type="term" value="F:endonuclease activity"/>
    <property type="evidence" value="ECO:0007669"/>
    <property type="project" value="UniProtKB-KW"/>
</dbReference>
<feature type="domain" description="LTD" evidence="6">
    <location>
        <begin position="273"/>
        <end position="409"/>
    </location>
</feature>
<dbReference type="SMART" id="SM00318">
    <property type="entry name" value="SNc"/>
    <property type="match status" value="1"/>
</dbReference>
<reference evidence="9" key="2">
    <citation type="journal article" date="2019" name="Int. J. Syst. Evol. Microbiol.">
        <title>The Global Catalogue of Microorganisms (GCM) 10K type strain sequencing project: providing services to taxonomists for standard genome sequencing and annotation.</title>
        <authorList>
            <consortium name="The Broad Institute Genomics Platform"/>
            <consortium name="The Broad Institute Genome Sequencing Center for Infectious Disease"/>
            <person name="Wu L."/>
            <person name="Ma J."/>
        </authorList>
    </citation>
    <scope>NUCLEOTIDE SEQUENCE [LARGE SCALE GENOMIC DNA]</scope>
    <source>
        <strain evidence="9">JCM 30072</strain>
    </source>
</reference>
<dbReference type="PROSITE" id="PS01123">
    <property type="entry name" value="TNASE_1"/>
    <property type="match status" value="1"/>
</dbReference>
<evidence type="ECO:0000313" key="8">
    <source>
        <dbReference type="EMBL" id="MFC7060049.1"/>
    </source>
</evidence>
<gene>
    <name evidence="7" type="ORF">ACFQQG_19420</name>
    <name evidence="8" type="ORF">ACFQQG_19855</name>
</gene>
<keyword evidence="9" id="KW-1185">Reference proteome</keyword>
<dbReference type="EMBL" id="JBHSZI010000005">
    <property type="protein sequence ID" value="MFC7060049.1"/>
    <property type="molecule type" value="Genomic_DNA"/>
</dbReference>
<dbReference type="PANTHER" id="PTHR12302">
    <property type="entry name" value="EBNA2 BINDING PROTEIN P100"/>
    <property type="match status" value="1"/>
</dbReference>
<dbReference type="Pfam" id="PF00565">
    <property type="entry name" value="SNase"/>
    <property type="match status" value="1"/>
</dbReference>
<protein>
    <submittedName>
        <fullName evidence="8">Lamin tail domain-containing protein</fullName>
    </submittedName>
</protein>
<reference evidence="8" key="1">
    <citation type="journal article" date="2014" name="Int. J. Syst. Evol. Microbiol.">
        <title>Complete genome sequence of Corynebacterium casei LMG S-19264T (=DSM 44701T), isolated from a smear-ripened cheese.</title>
        <authorList>
            <consortium name="US DOE Joint Genome Institute (JGI-PGF)"/>
            <person name="Walter F."/>
            <person name="Albersmeier A."/>
            <person name="Kalinowski J."/>
            <person name="Ruckert C."/>
        </authorList>
    </citation>
    <scope>NUCLEOTIDE SEQUENCE [LARGE SCALE GENOMIC DNA]</scope>
    <source>
        <strain evidence="8">CGMCC 1.12553</strain>
    </source>
</reference>
<dbReference type="Proteomes" id="UP001596445">
    <property type="component" value="Unassembled WGS sequence"/>
</dbReference>
<feature type="domain" description="TNase-like" evidence="5">
    <location>
        <begin position="121"/>
        <end position="268"/>
    </location>
</feature>
<dbReference type="AlphaFoldDB" id="A0ABD5W6P1"/>
<feature type="compositionally biased region" description="Polar residues" evidence="4">
    <location>
        <begin position="27"/>
        <end position="42"/>
    </location>
</feature>
<dbReference type="GeneID" id="76632400"/>
<keyword evidence="2" id="KW-0255">Endonuclease</keyword>
<evidence type="ECO:0000313" key="7">
    <source>
        <dbReference type="EMBL" id="MFC7059982.1"/>
    </source>
</evidence>
<evidence type="ECO:0000256" key="4">
    <source>
        <dbReference type="SAM" id="MobiDB-lite"/>
    </source>
</evidence>
<reference evidence="8" key="3">
    <citation type="submission" date="2024-09" db="EMBL/GenBank/DDBJ databases">
        <authorList>
            <person name="Sun Q."/>
        </authorList>
    </citation>
    <scope>NUCLEOTIDE SEQUENCE</scope>
    <source>
        <strain evidence="8">CGMCC 1.12553</strain>
    </source>
</reference>
<feature type="region of interest" description="Disordered" evidence="4">
    <location>
        <begin position="25"/>
        <end position="122"/>
    </location>
</feature>
<dbReference type="InterPro" id="IPR035437">
    <property type="entry name" value="SNase_OB-fold_sf"/>
</dbReference>
<sequence length="420" mass="45471">MMYRRTLIVVFSLSVVVILAGCGGTGSPTPTQEKPTEAVTSPTVVETEQATSAETSDSETTRTGTPTDSPTTITTASQTPTASTTPTPTPTLTPTPTQTPTPRSTPTQTPEPTKTPDSGTTELTVTITNVIDGDTVDIEFENGSTDTVRLLGVDTPEVHVSVDPSEYEGIPDTEAGRECLRDWGDQASEYAKDELTGRTVTLQFDEKSDSRGSYGRLLGYLIVGGENFNYQLVSGGYARVYDSDFTQSDRFYNAEDSAQSSQTGVWECRSVTTPTETDSQSDGPLVVAEIHEDAEGNENENLNDEYVVFRNEGDEELDLSEWRVEDDVEHTYHFPDGFTLGSGEKVTLYTGSGEDTETELYWGSGSAIWNNGGDTVFVYDDNDALIIQEPYGASNQKNTIVIASLITTASATVVVRHRSK</sequence>
<evidence type="ECO:0000259" key="6">
    <source>
        <dbReference type="PROSITE" id="PS51841"/>
    </source>
</evidence>
<dbReference type="RefSeq" id="WP_267164459.1">
    <property type="nucleotide sequence ID" value="NZ_CP112975.1"/>
</dbReference>
<organism evidence="8 9">
    <name type="scientific">Halovenus salina</name>
    <dbReference type="NCBI Taxonomy" id="1510225"/>
    <lineage>
        <taxon>Archaea</taxon>
        <taxon>Methanobacteriati</taxon>
        <taxon>Methanobacteriota</taxon>
        <taxon>Stenosarchaea group</taxon>
        <taxon>Halobacteria</taxon>
        <taxon>Halobacteriales</taxon>
        <taxon>Haloarculaceae</taxon>
        <taxon>Halovenus</taxon>
    </lineage>
</organism>
<dbReference type="Gene3D" id="2.60.40.1260">
    <property type="entry name" value="Lamin Tail domain"/>
    <property type="match status" value="1"/>
</dbReference>
<dbReference type="Gene3D" id="2.40.50.90">
    <property type="match status" value="1"/>
</dbReference>
<name>A0ABD5W6P1_9EURY</name>
<keyword evidence="3" id="KW-0378">Hydrolase</keyword>
<feature type="compositionally biased region" description="Low complexity" evidence="4">
    <location>
        <begin position="43"/>
        <end position="55"/>
    </location>
</feature>
<dbReference type="InterPro" id="IPR036415">
    <property type="entry name" value="Lamin_tail_dom_sf"/>
</dbReference>
<dbReference type="InterPro" id="IPR016071">
    <property type="entry name" value="Staphylococal_nuclease_OB-fold"/>
</dbReference>
<evidence type="ECO:0000256" key="2">
    <source>
        <dbReference type="ARBA" id="ARBA00022759"/>
    </source>
</evidence>
<comment type="caution">
    <text evidence="8">The sequence shown here is derived from an EMBL/GenBank/DDBJ whole genome shotgun (WGS) entry which is preliminary data.</text>
</comment>
<dbReference type="PROSITE" id="PS51257">
    <property type="entry name" value="PROKAR_LIPOPROTEIN"/>
    <property type="match status" value="1"/>
</dbReference>
<evidence type="ECO:0000256" key="3">
    <source>
        <dbReference type="ARBA" id="ARBA00022801"/>
    </source>
</evidence>
<keyword evidence="1" id="KW-0540">Nuclease</keyword>
<proteinExistence type="predicted"/>
<accession>A0ABD5W6P1</accession>
<dbReference type="GO" id="GO:0016787">
    <property type="term" value="F:hydrolase activity"/>
    <property type="evidence" value="ECO:0007669"/>
    <property type="project" value="UniProtKB-KW"/>
</dbReference>
<dbReference type="Pfam" id="PF00932">
    <property type="entry name" value="LTD"/>
    <property type="match status" value="1"/>
</dbReference>
<dbReference type="EMBL" id="JBHSZI010000005">
    <property type="protein sequence ID" value="MFC7059982.1"/>
    <property type="molecule type" value="Genomic_DNA"/>
</dbReference>
<dbReference type="PROSITE" id="PS51841">
    <property type="entry name" value="LTD"/>
    <property type="match status" value="1"/>
</dbReference>
<dbReference type="PROSITE" id="PS50830">
    <property type="entry name" value="TNASE_3"/>
    <property type="match status" value="1"/>
</dbReference>
<dbReference type="InterPro" id="IPR001322">
    <property type="entry name" value="Lamin_tail_dom"/>
</dbReference>
<evidence type="ECO:0000313" key="9">
    <source>
        <dbReference type="Proteomes" id="UP001596445"/>
    </source>
</evidence>